<dbReference type="AlphaFoldDB" id="A0A5C6E8R6"/>
<name>A0A5C6E8R6_9BACT</name>
<evidence type="ECO:0000256" key="1">
    <source>
        <dbReference type="ARBA" id="ARBA00001947"/>
    </source>
</evidence>
<dbReference type="Gene3D" id="3.40.630.10">
    <property type="entry name" value="Zn peptidases"/>
    <property type="match status" value="1"/>
</dbReference>
<evidence type="ECO:0000256" key="5">
    <source>
        <dbReference type="ARBA" id="ARBA00023285"/>
    </source>
</evidence>
<evidence type="ECO:0000256" key="4">
    <source>
        <dbReference type="ARBA" id="ARBA00022833"/>
    </source>
</evidence>
<dbReference type="EMBL" id="SJPY01000001">
    <property type="protein sequence ID" value="TWU45208.1"/>
    <property type="molecule type" value="Genomic_DNA"/>
</dbReference>
<sequence>MIGYKAAEILKPLIAYPSVSSTSNAAISDHLASLLQSLRFDVELTTYVDNRGVQKVNVVAHRAAERQLGPMEEPQAGGIVYCCHTDVVPAQRWTGPGGDPFVAVIEEGRLYGRGSCDMKGSIAAFLAAVQQVSQTKQTRPLWIIATADEETGFGGAKHVVAESEMYRQIVAGQPLAIIGEPTLLNVVHAHKGIVGFRIRSHGRAAHSSRGDGVNANVAMIPMLNKIAELHRRTLEDKRYHDERFDPPTLSWNFGFTDHDTALNVTAALSEAWVSFRMMPEIDGEDLIAEARQFAEVLNLEFHRVDGGPPLWMPADSKSVRSMCELAATEPITECYSTDGGQFTQLDQRLVIGPGDIAQAHTSDESIALDQLDRGTEFYRQAIERWCV</sequence>
<evidence type="ECO:0000256" key="2">
    <source>
        <dbReference type="ARBA" id="ARBA00022723"/>
    </source>
</evidence>
<dbReference type="GO" id="GO:0008777">
    <property type="term" value="F:acetylornithine deacetylase activity"/>
    <property type="evidence" value="ECO:0007669"/>
    <property type="project" value="UniProtKB-EC"/>
</dbReference>
<dbReference type="InterPro" id="IPR002933">
    <property type="entry name" value="Peptidase_M20"/>
</dbReference>
<dbReference type="SUPFAM" id="SSF53187">
    <property type="entry name" value="Zn-dependent exopeptidases"/>
    <property type="match status" value="1"/>
</dbReference>
<dbReference type="PANTHER" id="PTHR43808:SF31">
    <property type="entry name" value="N-ACETYL-L-CITRULLINE DEACETYLASE"/>
    <property type="match status" value="1"/>
</dbReference>
<accession>A0A5C6E8R6</accession>
<evidence type="ECO:0000259" key="6">
    <source>
        <dbReference type="Pfam" id="PF07687"/>
    </source>
</evidence>
<evidence type="ECO:0000313" key="7">
    <source>
        <dbReference type="EMBL" id="TWU45208.1"/>
    </source>
</evidence>
<reference evidence="7 8" key="1">
    <citation type="submission" date="2019-02" db="EMBL/GenBank/DDBJ databases">
        <title>Deep-cultivation of Planctomycetes and their phenomic and genomic characterization uncovers novel biology.</title>
        <authorList>
            <person name="Wiegand S."/>
            <person name="Jogler M."/>
            <person name="Boedeker C."/>
            <person name="Pinto D."/>
            <person name="Vollmers J."/>
            <person name="Rivas-Marin E."/>
            <person name="Kohn T."/>
            <person name="Peeters S.H."/>
            <person name="Heuer A."/>
            <person name="Rast P."/>
            <person name="Oberbeckmann S."/>
            <person name="Bunk B."/>
            <person name="Jeske O."/>
            <person name="Meyerdierks A."/>
            <person name="Storesund J.E."/>
            <person name="Kallscheuer N."/>
            <person name="Luecker S."/>
            <person name="Lage O.M."/>
            <person name="Pohl T."/>
            <person name="Merkel B.J."/>
            <person name="Hornburger P."/>
            <person name="Mueller R.-W."/>
            <person name="Bruemmer F."/>
            <person name="Labrenz M."/>
            <person name="Spormann A.M."/>
            <person name="Op Den Camp H."/>
            <person name="Overmann J."/>
            <person name="Amann R."/>
            <person name="Jetten M.S.M."/>
            <person name="Mascher T."/>
            <person name="Medema M.H."/>
            <person name="Devos D.P."/>
            <person name="Kaster A.-K."/>
            <person name="Ovreas L."/>
            <person name="Rohde M."/>
            <person name="Galperin M.Y."/>
            <person name="Jogler C."/>
        </authorList>
    </citation>
    <scope>NUCLEOTIDE SEQUENCE [LARGE SCALE GENOMIC DNA]</scope>
    <source>
        <strain evidence="7 8">Q31b</strain>
    </source>
</reference>
<dbReference type="PANTHER" id="PTHR43808">
    <property type="entry name" value="ACETYLORNITHINE DEACETYLASE"/>
    <property type="match status" value="1"/>
</dbReference>
<dbReference type="Pfam" id="PF07687">
    <property type="entry name" value="M20_dimer"/>
    <property type="match status" value="1"/>
</dbReference>
<dbReference type="GO" id="GO:0006526">
    <property type="term" value="P:L-arginine biosynthetic process"/>
    <property type="evidence" value="ECO:0007669"/>
    <property type="project" value="TreeGrafter"/>
</dbReference>
<dbReference type="GO" id="GO:0046872">
    <property type="term" value="F:metal ion binding"/>
    <property type="evidence" value="ECO:0007669"/>
    <property type="project" value="UniProtKB-KW"/>
</dbReference>
<keyword evidence="3 7" id="KW-0378">Hydrolase</keyword>
<dbReference type="InterPro" id="IPR011650">
    <property type="entry name" value="Peptidase_M20_dimer"/>
</dbReference>
<gene>
    <name evidence="7" type="primary">argE</name>
    <name evidence="7" type="ORF">Q31b_03790</name>
</gene>
<keyword evidence="2" id="KW-0479">Metal-binding</keyword>
<comment type="cofactor">
    <cofactor evidence="1">
        <name>Zn(2+)</name>
        <dbReference type="ChEBI" id="CHEBI:29105"/>
    </cofactor>
</comment>
<dbReference type="CDD" id="cd03894">
    <property type="entry name" value="M20_ArgE"/>
    <property type="match status" value="1"/>
</dbReference>
<dbReference type="EC" id="3.5.1.16" evidence="7"/>
<keyword evidence="8" id="KW-1185">Reference proteome</keyword>
<protein>
    <submittedName>
        <fullName evidence="7">Acetylornithine deacetylase</fullName>
        <ecNumber evidence="7">3.5.1.16</ecNumber>
    </submittedName>
</protein>
<organism evidence="7 8">
    <name type="scientific">Novipirellula aureliae</name>
    <dbReference type="NCBI Taxonomy" id="2527966"/>
    <lineage>
        <taxon>Bacteria</taxon>
        <taxon>Pseudomonadati</taxon>
        <taxon>Planctomycetota</taxon>
        <taxon>Planctomycetia</taxon>
        <taxon>Pirellulales</taxon>
        <taxon>Pirellulaceae</taxon>
        <taxon>Novipirellula</taxon>
    </lineage>
</organism>
<keyword evidence="5" id="KW-0170">Cobalt</keyword>
<keyword evidence="4" id="KW-0862">Zinc</keyword>
<evidence type="ECO:0000313" key="8">
    <source>
        <dbReference type="Proteomes" id="UP000315471"/>
    </source>
</evidence>
<feature type="domain" description="Peptidase M20 dimerisation" evidence="6">
    <location>
        <begin position="189"/>
        <end position="298"/>
    </location>
</feature>
<dbReference type="InterPro" id="IPR036264">
    <property type="entry name" value="Bact_exopeptidase_dim_dom"/>
</dbReference>
<dbReference type="Proteomes" id="UP000315471">
    <property type="component" value="Unassembled WGS sequence"/>
</dbReference>
<dbReference type="Gene3D" id="3.30.70.360">
    <property type="match status" value="1"/>
</dbReference>
<dbReference type="SUPFAM" id="SSF55031">
    <property type="entry name" value="Bacterial exopeptidase dimerisation domain"/>
    <property type="match status" value="1"/>
</dbReference>
<dbReference type="Pfam" id="PF01546">
    <property type="entry name" value="Peptidase_M20"/>
    <property type="match status" value="1"/>
</dbReference>
<dbReference type="InterPro" id="IPR050072">
    <property type="entry name" value="Peptidase_M20A"/>
</dbReference>
<proteinExistence type="predicted"/>
<dbReference type="PROSITE" id="PS00759">
    <property type="entry name" value="ARGE_DAPE_CPG2_2"/>
    <property type="match status" value="1"/>
</dbReference>
<dbReference type="InterPro" id="IPR001261">
    <property type="entry name" value="ArgE/DapE_CS"/>
</dbReference>
<evidence type="ECO:0000256" key="3">
    <source>
        <dbReference type="ARBA" id="ARBA00022801"/>
    </source>
</evidence>
<comment type="caution">
    <text evidence="7">The sequence shown here is derived from an EMBL/GenBank/DDBJ whole genome shotgun (WGS) entry which is preliminary data.</text>
</comment>